<comment type="caution">
    <text evidence="1">The sequence shown here is derived from an EMBL/GenBank/DDBJ whole genome shotgun (WGS) entry which is preliminary data.</text>
</comment>
<sequence>MSGGGGPGSGALLLKAMPVEEQDGELGTLSNLIGPASDVFLCPFRNIEDIIILYGKSALKERWTVLVIPTRAVAGNSVRYQFPAIVSFSWTGTKLDKDNVKLHGKAVEELTDNRTELEKIDSAKFLMHVLNSELEPRGKKVQSFDLVDMETTTLKGAVDEIKCAGFPATLSYISEVEMKANPSGVLTFYSTGLFFKTKLQTFHFPHRLIERFVFNLKFCGNKVIGMELRVSARKED</sequence>
<reference evidence="1" key="1">
    <citation type="journal article" date="2023" name="Mol. Phylogenet. Evol.">
        <title>Genome-scale phylogeny and comparative genomics of the fungal order Sordariales.</title>
        <authorList>
            <person name="Hensen N."/>
            <person name="Bonometti L."/>
            <person name="Westerberg I."/>
            <person name="Brannstrom I.O."/>
            <person name="Guillou S."/>
            <person name="Cros-Aarteil S."/>
            <person name="Calhoun S."/>
            <person name="Haridas S."/>
            <person name="Kuo A."/>
            <person name="Mondo S."/>
            <person name="Pangilinan J."/>
            <person name="Riley R."/>
            <person name="LaButti K."/>
            <person name="Andreopoulos B."/>
            <person name="Lipzen A."/>
            <person name="Chen C."/>
            <person name="Yan M."/>
            <person name="Daum C."/>
            <person name="Ng V."/>
            <person name="Clum A."/>
            <person name="Steindorff A."/>
            <person name="Ohm R.A."/>
            <person name="Martin F."/>
            <person name="Silar P."/>
            <person name="Natvig D.O."/>
            <person name="Lalanne C."/>
            <person name="Gautier V."/>
            <person name="Ament-Velasquez S.L."/>
            <person name="Kruys A."/>
            <person name="Hutchinson M.I."/>
            <person name="Powell A.J."/>
            <person name="Barry K."/>
            <person name="Miller A.N."/>
            <person name="Grigoriev I.V."/>
            <person name="Debuchy R."/>
            <person name="Gladieux P."/>
            <person name="Hiltunen Thoren M."/>
            <person name="Johannesson H."/>
        </authorList>
    </citation>
    <scope>NUCLEOTIDE SEQUENCE</scope>
    <source>
        <strain evidence="1">PSN309</strain>
    </source>
</reference>
<protein>
    <submittedName>
        <fullName evidence="1">Uncharacterized protein</fullName>
    </submittedName>
</protein>
<gene>
    <name evidence="1" type="ORF">QBC35DRAFT_451908</name>
</gene>
<keyword evidence="2" id="KW-1185">Reference proteome</keyword>
<name>A0AAN6WT97_9PEZI</name>
<accession>A0AAN6WT97</accession>
<reference evidence="1" key="2">
    <citation type="submission" date="2023-05" db="EMBL/GenBank/DDBJ databases">
        <authorList>
            <consortium name="Lawrence Berkeley National Laboratory"/>
            <person name="Steindorff A."/>
            <person name="Hensen N."/>
            <person name="Bonometti L."/>
            <person name="Westerberg I."/>
            <person name="Brannstrom I.O."/>
            <person name="Guillou S."/>
            <person name="Cros-Aarteil S."/>
            <person name="Calhoun S."/>
            <person name="Haridas S."/>
            <person name="Kuo A."/>
            <person name="Mondo S."/>
            <person name="Pangilinan J."/>
            <person name="Riley R."/>
            <person name="Labutti K."/>
            <person name="Andreopoulos B."/>
            <person name="Lipzen A."/>
            <person name="Chen C."/>
            <person name="Yanf M."/>
            <person name="Daum C."/>
            <person name="Ng V."/>
            <person name="Clum A."/>
            <person name="Ohm R."/>
            <person name="Martin F."/>
            <person name="Silar P."/>
            <person name="Natvig D."/>
            <person name="Lalanne C."/>
            <person name="Gautier V."/>
            <person name="Ament-Velasquez S.L."/>
            <person name="Kruys A."/>
            <person name="Hutchinson M.I."/>
            <person name="Powell A.J."/>
            <person name="Barry K."/>
            <person name="Miller A.N."/>
            <person name="Grigoriev I.V."/>
            <person name="Debuchy R."/>
            <person name="Gladieux P."/>
            <person name="Thoren M.H."/>
            <person name="Johannesson H."/>
        </authorList>
    </citation>
    <scope>NUCLEOTIDE SEQUENCE</scope>
    <source>
        <strain evidence="1">PSN309</strain>
    </source>
</reference>
<evidence type="ECO:0000313" key="2">
    <source>
        <dbReference type="Proteomes" id="UP001302126"/>
    </source>
</evidence>
<organism evidence="1 2">
    <name type="scientific">Podospora australis</name>
    <dbReference type="NCBI Taxonomy" id="1536484"/>
    <lineage>
        <taxon>Eukaryota</taxon>
        <taxon>Fungi</taxon>
        <taxon>Dikarya</taxon>
        <taxon>Ascomycota</taxon>
        <taxon>Pezizomycotina</taxon>
        <taxon>Sordariomycetes</taxon>
        <taxon>Sordariomycetidae</taxon>
        <taxon>Sordariales</taxon>
        <taxon>Podosporaceae</taxon>
        <taxon>Podospora</taxon>
    </lineage>
</organism>
<dbReference type="EMBL" id="MU864397">
    <property type="protein sequence ID" value="KAK4187770.1"/>
    <property type="molecule type" value="Genomic_DNA"/>
</dbReference>
<dbReference type="AlphaFoldDB" id="A0AAN6WT97"/>
<dbReference type="Proteomes" id="UP001302126">
    <property type="component" value="Unassembled WGS sequence"/>
</dbReference>
<evidence type="ECO:0000313" key="1">
    <source>
        <dbReference type="EMBL" id="KAK4187770.1"/>
    </source>
</evidence>
<proteinExistence type="predicted"/>